<dbReference type="CDD" id="cd06225">
    <property type="entry name" value="HAMP"/>
    <property type="match status" value="1"/>
</dbReference>
<dbReference type="InterPro" id="IPR004089">
    <property type="entry name" value="MCPsignal_dom"/>
</dbReference>
<dbReference type="GO" id="GO:0007165">
    <property type="term" value="P:signal transduction"/>
    <property type="evidence" value="ECO:0007669"/>
    <property type="project" value="UniProtKB-KW"/>
</dbReference>
<keyword evidence="2 4" id="KW-0807">Transducer</keyword>
<organism evidence="8 9">
    <name type="scientific">Marinomonas piezotolerans</name>
    <dbReference type="NCBI Taxonomy" id="2213058"/>
    <lineage>
        <taxon>Bacteria</taxon>
        <taxon>Pseudomonadati</taxon>
        <taxon>Pseudomonadota</taxon>
        <taxon>Gammaproteobacteria</taxon>
        <taxon>Oceanospirillales</taxon>
        <taxon>Oceanospirillaceae</taxon>
        <taxon>Marinomonas</taxon>
    </lineage>
</organism>
<dbReference type="SMART" id="SM00304">
    <property type="entry name" value="HAMP"/>
    <property type="match status" value="1"/>
</dbReference>
<evidence type="ECO:0000256" key="2">
    <source>
        <dbReference type="ARBA" id="ARBA00023224"/>
    </source>
</evidence>
<evidence type="ECO:0000256" key="4">
    <source>
        <dbReference type="PROSITE-ProRule" id="PRU00284"/>
    </source>
</evidence>
<dbReference type="Pfam" id="PF00015">
    <property type="entry name" value="MCPsignal"/>
    <property type="match status" value="1"/>
</dbReference>
<evidence type="ECO:0000256" key="5">
    <source>
        <dbReference type="SAM" id="Phobius"/>
    </source>
</evidence>
<dbReference type="PRINTS" id="PR00260">
    <property type="entry name" value="CHEMTRNSDUCR"/>
</dbReference>
<evidence type="ECO:0000313" key="9">
    <source>
        <dbReference type="Proteomes" id="UP000254326"/>
    </source>
</evidence>
<comment type="similarity">
    <text evidence="3">Belongs to the methyl-accepting chemotaxis (MCP) protein family.</text>
</comment>
<dbReference type="InterPro" id="IPR003660">
    <property type="entry name" value="HAMP_dom"/>
</dbReference>
<dbReference type="PROSITE" id="PS50111">
    <property type="entry name" value="CHEMOTAXIS_TRANSDUC_2"/>
    <property type="match status" value="1"/>
</dbReference>
<feature type="domain" description="HAMP" evidence="7">
    <location>
        <begin position="389"/>
        <end position="445"/>
    </location>
</feature>
<evidence type="ECO:0000256" key="1">
    <source>
        <dbReference type="ARBA" id="ARBA00004370"/>
    </source>
</evidence>
<reference evidence="8 9" key="1">
    <citation type="submission" date="2018-06" db="EMBL/GenBank/DDBJ databases">
        <title>Marinomonas sp. YLB-05 draft genome sequence.</title>
        <authorList>
            <person name="Yu L."/>
            <person name="Tang X."/>
        </authorList>
    </citation>
    <scope>NUCLEOTIDE SEQUENCE [LARGE SCALE GENOMIC DNA]</scope>
    <source>
        <strain evidence="8 9">YLB-05</strain>
    </source>
</reference>
<accession>A0A370UED3</accession>
<sequence>MAKLQSDSMALTTSEKRWLSIWGANGKLRLGWSCYVNRKAYKDIETTFEGIANTRVKLLQQFTNNVWDRLEQTALSLPSLSADVHLADSLQLLQQSLPEASEFMLIGMDATITYSTVSSRTGKAFEQTRALQRAKRGRFLHGPYRDAVTLDLGPTTSKFHDQMTVMFYLPVEYAGESKLLAARLPNDVISDLIQREAGHIYNESGDNYLFMVESNFDTTIEPGIALSRSRFEDDTFFMGENLKQGVHTPFGVVSIKEHTELEVKFTDPKTGELHPGVRETIKNGQNLYVKYPGYSDYRHIPVIGKGVTFSLSGSDDRWGMMCEGDVEEVYRPRSVGYTLMKMYWLFMILTLAFQCSLNVFVGLSPVISLAVSTGFAFALSLIYSRLGPARLARQLGGMTKVIRQLAEGEGDLTQRMDVNRLPPNEAGNLGRWINSFVDNLDNIVGEVIQSAKEVAILTHKMEASNKEASQAAEAVQLAAADSLSVVQSQSGYVDQANSTVKVMRASMEEAVQGARNQYLLVRQSTEMIRDVVQTSADSVNLLSQKADSVGQFVDEITDITSQTNLLALNAAIEAARAGEYGRGFSVVADEVRALANRTATAAADIGKVVEGIQAETSRAVGFMERGVQDVNNSLDKNEAASNDSDKLSAIAGDMFSIIEQISVSSQQNGDHAHQVAASSDQMGSSVRLVRTNADLVQAKANSLSRLVSLFKVTAA</sequence>
<dbReference type="EMBL" id="QKRA01000001">
    <property type="protein sequence ID" value="RDL46085.1"/>
    <property type="molecule type" value="Genomic_DNA"/>
</dbReference>
<dbReference type="Gene3D" id="1.10.287.950">
    <property type="entry name" value="Methyl-accepting chemotaxis protein"/>
    <property type="match status" value="1"/>
</dbReference>
<evidence type="ECO:0000259" key="7">
    <source>
        <dbReference type="PROSITE" id="PS50885"/>
    </source>
</evidence>
<comment type="subcellular location">
    <subcellularLocation>
        <location evidence="1">Membrane</location>
    </subcellularLocation>
</comment>
<dbReference type="InterPro" id="IPR004090">
    <property type="entry name" value="Chemotax_Me-accpt_rcpt"/>
</dbReference>
<gene>
    <name evidence="8" type="ORF">DN730_03330</name>
</gene>
<feature type="transmembrane region" description="Helical" evidence="5">
    <location>
        <begin position="366"/>
        <end position="384"/>
    </location>
</feature>
<dbReference type="Proteomes" id="UP000254326">
    <property type="component" value="Unassembled WGS sequence"/>
</dbReference>
<dbReference type="PROSITE" id="PS50885">
    <property type="entry name" value="HAMP"/>
    <property type="match status" value="1"/>
</dbReference>
<dbReference type="PANTHER" id="PTHR32089:SF112">
    <property type="entry name" value="LYSOZYME-LIKE PROTEIN-RELATED"/>
    <property type="match status" value="1"/>
</dbReference>
<feature type="transmembrane region" description="Helical" evidence="5">
    <location>
        <begin position="342"/>
        <end position="360"/>
    </location>
</feature>
<keyword evidence="5" id="KW-1133">Transmembrane helix</keyword>
<dbReference type="GO" id="GO:0016020">
    <property type="term" value="C:membrane"/>
    <property type="evidence" value="ECO:0007669"/>
    <property type="project" value="UniProtKB-SubCell"/>
</dbReference>
<keyword evidence="5" id="KW-0472">Membrane</keyword>
<dbReference type="OrthoDB" id="2489132at2"/>
<name>A0A370UED3_9GAMM</name>
<dbReference type="SUPFAM" id="SSF58104">
    <property type="entry name" value="Methyl-accepting chemotaxis protein (MCP) signaling domain"/>
    <property type="match status" value="1"/>
</dbReference>
<dbReference type="SMART" id="SM00283">
    <property type="entry name" value="MA"/>
    <property type="match status" value="1"/>
</dbReference>
<dbReference type="AlphaFoldDB" id="A0A370UED3"/>
<dbReference type="GO" id="GO:0004888">
    <property type="term" value="F:transmembrane signaling receptor activity"/>
    <property type="evidence" value="ECO:0007669"/>
    <property type="project" value="InterPro"/>
</dbReference>
<evidence type="ECO:0000313" key="8">
    <source>
        <dbReference type="EMBL" id="RDL46085.1"/>
    </source>
</evidence>
<protein>
    <submittedName>
        <fullName evidence="8">Methyl-accepting chemotaxis protein</fullName>
    </submittedName>
</protein>
<dbReference type="PANTHER" id="PTHR32089">
    <property type="entry name" value="METHYL-ACCEPTING CHEMOTAXIS PROTEIN MCPB"/>
    <property type="match status" value="1"/>
</dbReference>
<proteinExistence type="inferred from homology"/>
<comment type="caution">
    <text evidence="8">The sequence shown here is derived from an EMBL/GenBank/DDBJ whole genome shotgun (WGS) entry which is preliminary data.</text>
</comment>
<feature type="domain" description="Methyl-accepting transducer" evidence="6">
    <location>
        <begin position="457"/>
        <end position="683"/>
    </location>
</feature>
<evidence type="ECO:0000259" key="6">
    <source>
        <dbReference type="PROSITE" id="PS50111"/>
    </source>
</evidence>
<keyword evidence="5" id="KW-0812">Transmembrane</keyword>
<keyword evidence="9" id="KW-1185">Reference proteome</keyword>
<dbReference type="RefSeq" id="WP_115466671.1">
    <property type="nucleotide sequence ID" value="NZ_QKRA01000001.1"/>
</dbReference>
<dbReference type="GO" id="GO:0006935">
    <property type="term" value="P:chemotaxis"/>
    <property type="evidence" value="ECO:0007669"/>
    <property type="project" value="InterPro"/>
</dbReference>
<evidence type="ECO:0000256" key="3">
    <source>
        <dbReference type="ARBA" id="ARBA00029447"/>
    </source>
</evidence>